<dbReference type="RefSeq" id="WP_091466445.1">
    <property type="nucleotide sequence ID" value="NZ_FOEI01000002.1"/>
</dbReference>
<dbReference type="SUPFAM" id="SSF56935">
    <property type="entry name" value="Porins"/>
    <property type="match status" value="1"/>
</dbReference>
<dbReference type="Gene3D" id="2.60.40.1120">
    <property type="entry name" value="Carboxypeptidase-like, regulatory domain"/>
    <property type="match status" value="1"/>
</dbReference>
<dbReference type="Pfam" id="PF13715">
    <property type="entry name" value="CarbopepD_reg_2"/>
    <property type="match status" value="1"/>
</dbReference>
<dbReference type="PANTHER" id="PTHR30069:SF29">
    <property type="entry name" value="HEMOGLOBIN AND HEMOGLOBIN-HAPTOGLOBIN-BINDING PROTEIN 1-RELATED"/>
    <property type="match status" value="1"/>
</dbReference>
<sequence length="1046" mass="115138">MRSKFKWIFTLLVALTMQFSFAQKKAVTGTVTSEGKPLQGAAVIIKGTKEGTQTDENGKFSIQAAQGDVLEFSYLEKETKTATVGASNTVNVTLTSVSKVIETIVVDGGYKSTTKATSVVSQSTVNAKQIEDRPNVNFLNSLQGQVAGANISSFSGQPGTNKIDVIIRGVSSLSASTDPLYVIDGVPMTQAFFRNLNGNEIESVTVLKDAAATAIYGNRATNGVISIRTKKGSFRKSFSVNYSSSYGLTEFRGDDYNLPNAIDHLKLQQKGFNEGVGILGSAFAVTGSYLGGAYTHTVDPTNLEAYSVNTNWKDIFFRTGTTKSHDLSFSAGSENLNNYTSLSYFDQDGIVPTTNFKRFTFRSNFNGKSTNEKFNYGLNVFGAYSKRNQLEQETRAGINSNVLQNPLTGYINSPAFVDPSFYQGGQQLFDELGNPALDMTPYMLMDLFGRNNAPSFFNEIKTIVTGNASYKLSKNLTASTVAGIDFADDKRNFAIGPNAYLSIVRASGAGQPFHGLENQSTTSEFSFNLTNKLTYKKTFLEKHTVEASVFQEYVKAHRKSYVYQQIGLNPLTWEPGAGTGYVTYTTALPLSYAPSVGASKLDAGLLSYFGSVDYDYDQRFGVAATIRRDATYRFVDDYKWGTFWSVAGRWNLSNEAFLKDVSWMNELKLRASYGLTGNQNIQARGIDSNLSTIFNLPQAVRDLNSVQAGYLGSSSFGVSSYANRDLRWEETAQWDLGVDFGIFKRLTGSFDYYNKRTTDLYKNLIISSANGIPNINANDGDIENKGIELALKYDVLKNTKFKLSVNANGAYNRSAYRTHGASDIDGDGVVINGGNIARIGGPLFEYFAVPYLGVNPANGNLLFLDINGNETESPTVADSRATKKSRIPKYTGGFGFNASYKGFFADALFTYSFGAWKYDTDYNGLMDIRNADLFPVSTDLFNAWTPNNTNTDVPALAATNFDSGDISDRFLRDASYVRVRNLTVGYSVPNEFLNKTFLKQVRFRVMAENMLTFTKWKGFDPESFVSSQTGYYPTPKIFTFGVDVNF</sequence>
<keyword evidence="7 10" id="KW-0472">Membrane</keyword>
<dbReference type="InterPro" id="IPR036942">
    <property type="entry name" value="Beta-barrel_TonB_sf"/>
</dbReference>
<feature type="domain" description="TonB-dependent receptor-like beta-barrel" evidence="13">
    <location>
        <begin position="462"/>
        <end position="1006"/>
    </location>
</feature>
<gene>
    <name evidence="15" type="ORF">SAMN05444005_102367</name>
</gene>
<keyword evidence="16" id="KW-1185">Reference proteome</keyword>
<evidence type="ECO:0000256" key="11">
    <source>
        <dbReference type="RuleBase" id="RU003357"/>
    </source>
</evidence>
<dbReference type="Pfam" id="PF00593">
    <property type="entry name" value="TonB_dep_Rec_b-barrel"/>
    <property type="match status" value="1"/>
</dbReference>
<dbReference type="GO" id="GO:0015344">
    <property type="term" value="F:siderophore uptake transmembrane transporter activity"/>
    <property type="evidence" value="ECO:0007669"/>
    <property type="project" value="TreeGrafter"/>
</dbReference>
<comment type="subcellular location">
    <subcellularLocation>
        <location evidence="1 10">Cell outer membrane</location>
        <topology evidence="1 10">Multi-pass membrane protein</topology>
    </subcellularLocation>
</comment>
<dbReference type="OrthoDB" id="9768177at2"/>
<dbReference type="SUPFAM" id="SSF49464">
    <property type="entry name" value="Carboxypeptidase regulatory domain-like"/>
    <property type="match status" value="1"/>
</dbReference>
<keyword evidence="4 10" id="KW-0812">Transmembrane</keyword>
<dbReference type="NCBIfam" id="TIGR04057">
    <property type="entry name" value="SusC_RagA_signa"/>
    <property type="match status" value="1"/>
</dbReference>
<dbReference type="PROSITE" id="PS52016">
    <property type="entry name" value="TONB_DEPENDENT_REC_3"/>
    <property type="match status" value="1"/>
</dbReference>
<evidence type="ECO:0000256" key="8">
    <source>
        <dbReference type="ARBA" id="ARBA00023170"/>
    </source>
</evidence>
<evidence type="ECO:0000313" key="15">
    <source>
        <dbReference type="EMBL" id="SEP80875.1"/>
    </source>
</evidence>
<dbReference type="InterPro" id="IPR037066">
    <property type="entry name" value="Plug_dom_sf"/>
</dbReference>
<proteinExistence type="inferred from homology"/>
<evidence type="ECO:0000256" key="9">
    <source>
        <dbReference type="ARBA" id="ARBA00023237"/>
    </source>
</evidence>
<feature type="domain" description="TonB-dependent receptor plug" evidence="14">
    <location>
        <begin position="117"/>
        <end position="224"/>
    </location>
</feature>
<accession>A0A1H9AWG8</accession>
<dbReference type="GO" id="GO:0044718">
    <property type="term" value="P:siderophore transmembrane transport"/>
    <property type="evidence" value="ECO:0007669"/>
    <property type="project" value="TreeGrafter"/>
</dbReference>
<dbReference type="InterPro" id="IPR023997">
    <property type="entry name" value="TonB-dep_OMP_SusC/RagA_CS"/>
</dbReference>
<organism evidence="15 16">
    <name type="scientific">Flavobacterium urocaniciphilum</name>
    <dbReference type="NCBI Taxonomy" id="1299341"/>
    <lineage>
        <taxon>Bacteria</taxon>
        <taxon>Pseudomonadati</taxon>
        <taxon>Bacteroidota</taxon>
        <taxon>Flavobacteriia</taxon>
        <taxon>Flavobacteriales</taxon>
        <taxon>Flavobacteriaceae</taxon>
        <taxon>Flavobacterium</taxon>
    </lineage>
</organism>
<dbReference type="Pfam" id="PF07715">
    <property type="entry name" value="Plug"/>
    <property type="match status" value="1"/>
</dbReference>
<dbReference type="Gene3D" id="2.170.130.10">
    <property type="entry name" value="TonB-dependent receptor, plug domain"/>
    <property type="match status" value="1"/>
</dbReference>
<evidence type="ECO:0000256" key="3">
    <source>
        <dbReference type="ARBA" id="ARBA00022452"/>
    </source>
</evidence>
<dbReference type="GO" id="GO:0009279">
    <property type="term" value="C:cell outer membrane"/>
    <property type="evidence" value="ECO:0007669"/>
    <property type="project" value="UniProtKB-SubCell"/>
</dbReference>
<reference evidence="15 16" key="1">
    <citation type="submission" date="2016-10" db="EMBL/GenBank/DDBJ databases">
        <authorList>
            <person name="de Groot N.N."/>
        </authorList>
    </citation>
    <scope>NUCLEOTIDE SEQUENCE [LARGE SCALE GENOMIC DNA]</scope>
    <source>
        <strain evidence="15 16">DSM 27078</strain>
    </source>
</reference>
<evidence type="ECO:0000313" key="16">
    <source>
        <dbReference type="Proteomes" id="UP000198648"/>
    </source>
</evidence>
<evidence type="ECO:0000256" key="7">
    <source>
        <dbReference type="ARBA" id="ARBA00023136"/>
    </source>
</evidence>
<comment type="similarity">
    <text evidence="10 11">Belongs to the TonB-dependent receptor family.</text>
</comment>
<dbReference type="NCBIfam" id="TIGR04056">
    <property type="entry name" value="OMP_RagA_SusC"/>
    <property type="match status" value="1"/>
</dbReference>
<keyword evidence="8" id="KW-0675">Receptor</keyword>
<evidence type="ECO:0000256" key="12">
    <source>
        <dbReference type="SAM" id="SignalP"/>
    </source>
</evidence>
<feature type="chain" id="PRO_5011663363" evidence="12">
    <location>
        <begin position="23"/>
        <end position="1046"/>
    </location>
</feature>
<evidence type="ECO:0000259" key="13">
    <source>
        <dbReference type="Pfam" id="PF00593"/>
    </source>
</evidence>
<evidence type="ECO:0000256" key="1">
    <source>
        <dbReference type="ARBA" id="ARBA00004571"/>
    </source>
</evidence>
<keyword evidence="9 10" id="KW-0998">Cell outer membrane</keyword>
<evidence type="ECO:0000259" key="14">
    <source>
        <dbReference type="Pfam" id="PF07715"/>
    </source>
</evidence>
<name>A0A1H9AWG8_9FLAO</name>
<evidence type="ECO:0000256" key="2">
    <source>
        <dbReference type="ARBA" id="ARBA00022448"/>
    </source>
</evidence>
<evidence type="ECO:0000256" key="10">
    <source>
        <dbReference type="PROSITE-ProRule" id="PRU01360"/>
    </source>
</evidence>
<evidence type="ECO:0000256" key="5">
    <source>
        <dbReference type="ARBA" id="ARBA00022729"/>
    </source>
</evidence>
<dbReference type="AlphaFoldDB" id="A0A1H9AWG8"/>
<dbReference type="EMBL" id="FOEI01000002">
    <property type="protein sequence ID" value="SEP80875.1"/>
    <property type="molecule type" value="Genomic_DNA"/>
</dbReference>
<dbReference type="InterPro" id="IPR000531">
    <property type="entry name" value="Beta-barrel_TonB"/>
</dbReference>
<dbReference type="InterPro" id="IPR008969">
    <property type="entry name" value="CarboxyPept-like_regulatory"/>
</dbReference>
<evidence type="ECO:0000256" key="6">
    <source>
        <dbReference type="ARBA" id="ARBA00023077"/>
    </source>
</evidence>
<keyword evidence="6 11" id="KW-0798">TonB box</keyword>
<dbReference type="InterPro" id="IPR023996">
    <property type="entry name" value="TonB-dep_OMP_SusC/RagA"/>
</dbReference>
<keyword evidence="3 10" id="KW-1134">Transmembrane beta strand</keyword>
<dbReference type="STRING" id="1299341.SAMN05444005_102367"/>
<dbReference type="InterPro" id="IPR012910">
    <property type="entry name" value="Plug_dom"/>
</dbReference>
<dbReference type="Proteomes" id="UP000198648">
    <property type="component" value="Unassembled WGS sequence"/>
</dbReference>
<protein>
    <submittedName>
        <fullName evidence="15">TonB-linked outer membrane protein, SusC/RagA family</fullName>
    </submittedName>
</protein>
<evidence type="ECO:0000256" key="4">
    <source>
        <dbReference type="ARBA" id="ARBA00022692"/>
    </source>
</evidence>
<feature type="signal peptide" evidence="12">
    <location>
        <begin position="1"/>
        <end position="22"/>
    </location>
</feature>
<dbReference type="InterPro" id="IPR039426">
    <property type="entry name" value="TonB-dep_rcpt-like"/>
</dbReference>
<keyword evidence="5 12" id="KW-0732">Signal</keyword>
<dbReference type="Gene3D" id="2.40.170.20">
    <property type="entry name" value="TonB-dependent receptor, beta-barrel domain"/>
    <property type="match status" value="1"/>
</dbReference>
<keyword evidence="2 10" id="KW-0813">Transport</keyword>
<dbReference type="PANTHER" id="PTHR30069">
    <property type="entry name" value="TONB-DEPENDENT OUTER MEMBRANE RECEPTOR"/>
    <property type="match status" value="1"/>
</dbReference>